<evidence type="ECO:0000259" key="11">
    <source>
        <dbReference type="PROSITE" id="PS00486"/>
    </source>
</evidence>
<evidence type="ECO:0000313" key="12">
    <source>
        <dbReference type="EMBL" id="WMS87975.1"/>
    </source>
</evidence>
<keyword evidence="4 9" id="KW-0227">DNA damage</keyword>
<keyword evidence="7 9" id="KW-0234">DNA repair</keyword>
<dbReference type="InterPro" id="IPR007860">
    <property type="entry name" value="DNA_mmatch_repair_MutS_con_dom"/>
</dbReference>
<dbReference type="FunFam" id="3.40.1170.10:FF:000001">
    <property type="entry name" value="DNA mismatch repair protein MutS"/>
    <property type="match status" value="1"/>
</dbReference>
<dbReference type="AlphaFoldDB" id="A0AA51RUT5"/>
<dbReference type="InterPro" id="IPR000432">
    <property type="entry name" value="DNA_mismatch_repair_MutS_C"/>
</dbReference>
<dbReference type="Proteomes" id="UP001239782">
    <property type="component" value="Chromosome"/>
</dbReference>
<dbReference type="InterPro" id="IPR007695">
    <property type="entry name" value="DNA_mismatch_repair_MutS-lik_N"/>
</dbReference>
<dbReference type="InterPro" id="IPR027417">
    <property type="entry name" value="P-loop_NTPase"/>
</dbReference>
<dbReference type="PANTHER" id="PTHR11361:SF34">
    <property type="entry name" value="DNA MISMATCH REPAIR PROTEIN MSH1, MITOCHONDRIAL"/>
    <property type="match status" value="1"/>
</dbReference>
<dbReference type="InterPro" id="IPR007861">
    <property type="entry name" value="DNA_mismatch_repair_MutS_clamp"/>
</dbReference>
<feature type="binding site" evidence="9">
    <location>
        <begin position="616"/>
        <end position="623"/>
    </location>
    <ligand>
        <name>ATP</name>
        <dbReference type="ChEBI" id="CHEBI:30616"/>
    </ligand>
</feature>
<dbReference type="Gene3D" id="6.10.140.430">
    <property type="match status" value="1"/>
</dbReference>
<comment type="similarity">
    <text evidence="1 9 10">Belongs to the DNA mismatch repair MutS family.</text>
</comment>
<dbReference type="GO" id="GO:0030983">
    <property type="term" value="F:mismatched DNA binding"/>
    <property type="evidence" value="ECO:0007669"/>
    <property type="project" value="InterPro"/>
</dbReference>
<dbReference type="FunFam" id="3.40.50.300:FF:000870">
    <property type="entry name" value="MutS protein homolog 4"/>
    <property type="match status" value="1"/>
</dbReference>
<dbReference type="InterPro" id="IPR005748">
    <property type="entry name" value="DNA_mismatch_repair_MutS"/>
</dbReference>
<dbReference type="PANTHER" id="PTHR11361">
    <property type="entry name" value="DNA MISMATCH REPAIR PROTEIN MUTS FAMILY MEMBER"/>
    <property type="match status" value="1"/>
</dbReference>
<dbReference type="KEGG" id="plei:Q9312_03420"/>
<sequence length="859" mass="96185">MKTSSKNIVDDLKAHTPMMRQYLSIKAAHADQLLFYRMGDFYELFFNDAVRASELLDITLTKRGQTAGEPIPMAGVPYHAVDNYLSRLLKLGESVAICEQVGDPATSKGPVERKVLRILTPGTVSDESLLAHDSVQFLAAVCENKNIFGLAWLDLAGGQFWVSEYFSEEELHSELARLQPAELLMSEQSKLNISHSCLRALPPYYFAIEENAQSLCRKLKVNSLASFGCESFTAAIGAAGAVLEYAEETQRSQLPHIQRISPFFNQDAIRLDSATRRNLELTKNLQGGDENTLLSIIDSTRSAMGLRLLKRWLHQPLASVEEVSKRHQIVAELLDVGIEELRDYLKSISDFERIATRIALASARPRDLVRLRSSLIYVQEIKEFMLKSQCSSLMNIAAQIRDFTELSEKLDQAVIDEPPVTIRDGGVIKEGFNSDLDHLRNLSNNADQFLVDLELKEKKETGLSSLKVGYNKVHGFYIEISKSQSNSAPDHFIRRQTLKNVERFISPELKEYEETVLTARSKALALEKDIYQQLIVELQPYTSQLHDAAQRVSEIDVLQSFAQSAIAFNYCRPEFIDDKQIIISGGRHPVVEQSVSPFIDNPIQLDKHQRTQIITGPNMGGKSTYMRQTALIVLMAYIGSYVPATTAKIGPIDRIFTRIGASDDLASGRSTFMVEMTETAYILNNATPNSLVLLDEIGRGTSTFDGLSLAWAIAEHIHQQIGCFTLFATHYFEMTDFPMQFSGAENFHFGAQEYGDELVLEHSIVSGAANQSFGIQVAKLAGLPTQIIEAAKFQLNKLEHSSTDTKLSVTPTEKIKSNLDAALKQQFFDQIRCLEVDSLSPKQALDVLYQWQQQLTNME</sequence>
<dbReference type="SMART" id="SM00533">
    <property type="entry name" value="MUTSd"/>
    <property type="match status" value="1"/>
</dbReference>
<name>A0AA51RUT5_9GAMM</name>
<dbReference type="Gene3D" id="3.30.420.110">
    <property type="entry name" value="MutS, connector domain"/>
    <property type="match status" value="1"/>
</dbReference>
<dbReference type="GO" id="GO:0003684">
    <property type="term" value="F:damaged DNA binding"/>
    <property type="evidence" value="ECO:0007669"/>
    <property type="project" value="UniProtKB-UniRule"/>
</dbReference>
<evidence type="ECO:0000256" key="7">
    <source>
        <dbReference type="ARBA" id="ARBA00023204"/>
    </source>
</evidence>
<keyword evidence="13" id="KW-1185">Reference proteome</keyword>
<evidence type="ECO:0000256" key="4">
    <source>
        <dbReference type="ARBA" id="ARBA00022763"/>
    </source>
</evidence>
<evidence type="ECO:0000256" key="5">
    <source>
        <dbReference type="ARBA" id="ARBA00022840"/>
    </source>
</evidence>
<dbReference type="InterPro" id="IPR017261">
    <property type="entry name" value="DNA_mismatch_repair_MutS/MSH"/>
</dbReference>
<keyword evidence="6 9" id="KW-0238">DNA-binding</keyword>
<dbReference type="RefSeq" id="WP_309203144.1">
    <property type="nucleotide sequence ID" value="NZ_CP133548.1"/>
</dbReference>
<evidence type="ECO:0000256" key="10">
    <source>
        <dbReference type="RuleBase" id="RU003756"/>
    </source>
</evidence>
<dbReference type="InterPro" id="IPR016151">
    <property type="entry name" value="DNA_mismatch_repair_MutS_N"/>
</dbReference>
<reference evidence="12 13" key="1">
    <citation type="submission" date="2023-08" db="EMBL/GenBank/DDBJ databases">
        <title>Pleionea litopenaei sp. nov., isolated from stomach of juvenile Litopenaeus vannamei.</title>
        <authorList>
            <person name="Rho A.M."/>
            <person name="Hwang C.Y."/>
        </authorList>
    </citation>
    <scope>NUCLEOTIDE SEQUENCE [LARGE SCALE GENOMIC DNA]</scope>
    <source>
        <strain evidence="12 13">HL-JVS1</strain>
    </source>
</reference>
<evidence type="ECO:0000256" key="8">
    <source>
        <dbReference type="ARBA" id="ARBA00024647"/>
    </source>
</evidence>
<dbReference type="Gene3D" id="3.40.1170.10">
    <property type="entry name" value="DNA repair protein MutS, domain I"/>
    <property type="match status" value="1"/>
</dbReference>
<evidence type="ECO:0000256" key="3">
    <source>
        <dbReference type="ARBA" id="ARBA00022741"/>
    </source>
</evidence>
<dbReference type="GO" id="GO:0140664">
    <property type="term" value="F:ATP-dependent DNA damage sensor activity"/>
    <property type="evidence" value="ECO:0007669"/>
    <property type="project" value="InterPro"/>
</dbReference>
<keyword evidence="3 9" id="KW-0547">Nucleotide-binding</keyword>
<dbReference type="Pfam" id="PF01624">
    <property type="entry name" value="MutS_I"/>
    <property type="match status" value="1"/>
</dbReference>
<dbReference type="EMBL" id="CP133548">
    <property type="protein sequence ID" value="WMS87975.1"/>
    <property type="molecule type" value="Genomic_DNA"/>
</dbReference>
<dbReference type="InterPro" id="IPR036678">
    <property type="entry name" value="MutS_con_dom_sf"/>
</dbReference>
<dbReference type="NCBIfam" id="NF003810">
    <property type="entry name" value="PRK05399.1"/>
    <property type="match status" value="1"/>
</dbReference>
<dbReference type="Gene3D" id="1.10.1420.10">
    <property type="match status" value="2"/>
</dbReference>
<dbReference type="InterPro" id="IPR045076">
    <property type="entry name" value="MutS"/>
</dbReference>
<keyword evidence="5 9" id="KW-0067">ATP-binding</keyword>
<dbReference type="GO" id="GO:0005829">
    <property type="term" value="C:cytosol"/>
    <property type="evidence" value="ECO:0007669"/>
    <property type="project" value="TreeGrafter"/>
</dbReference>
<evidence type="ECO:0000256" key="6">
    <source>
        <dbReference type="ARBA" id="ARBA00023125"/>
    </source>
</evidence>
<dbReference type="HAMAP" id="MF_00096">
    <property type="entry name" value="MutS"/>
    <property type="match status" value="1"/>
</dbReference>
<dbReference type="GO" id="GO:0006298">
    <property type="term" value="P:mismatch repair"/>
    <property type="evidence" value="ECO:0007669"/>
    <property type="project" value="UniProtKB-UniRule"/>
</dbReference>
<dbReference type="Pfam" id="PF00488">
    <property type="entry name" value="MutS_V"/>
    <property type="match status" value="1"/>
</dbReference>
<dbReference type="Pfam" id="PF05192">
    <property type="entry name" value="MutS_III"/>
    <property type="match status" value="1"/>
</dbReference>
<dbReference type="FunFam" id="1.10.1420.10:FF:000002">
    <property type="entry name" value="DNA mismatch repair protein MutS"/>
    <property type="match status" value="1"/>
</dbReference>
<comment type="function">
    <text evidence="8 9">This protein is involved in the repair of mismatches in DNA. It is possible that it carries out the mismatch recognition step. This protein has a weak ATPase activity.</text>
</comment>
<dbReference type="GO" id="GO:0005524">
    <property type="term" value="F:ATP binding"/>
    <property type="evidence" value="ECO:0007669"/>
    <property type="project" value="UniProtKB-UniRule"/>
</dbReference>
<organism evidence="12 13">
    <name type="scientific">Pleionea litopenaei</name>
    <dbReference type="NCBI Taxonomy" id="3070815"/>
    <lineage>
        <taxon>Bacteria</taxon>
        <taxon>Pseudomonadati</taxon>
        <taxon>Pseudomonadota</taxon>
        <taxon>Gammaproteobacteria</taxon>
        <taxon>Oceanospirillales</taxon>
        <taxon>Pleioneaceae</taxon>
        <taxon>Pleionea</taxon>
    </lineage>
</organism>
<dbReference type="PIRSF" id="PIRSF037677">
    <property type="entry name" value="DNA_mis_repair_Msh6"/>
    <property type="match status" value="1"/>
</dbReference>
<dbReference type="Gene3D" id="3.40.50.300">
    <property type="entry name" value="P-loop containing nucleotide triphosphate hydrolases"/>
    <property type="match status" value="1"/>
</dbReference>
<dbReference type="SUPFAM" id="SSF55271">
    <property type="entry name" value="DNA repair protein MutS, domain I"/>
    <property type="match status" value="1"/>
</dbReference>
<dbReference type="Pfam" id="PF05188">
    <property type="entry name" value="MutS_II"/>
    <property type="match status" value="1"/>
</dbReference>
<dbReference type="InterPro" id="IPR036187">
    <property type="entry name" value="DNA_mismatch_repair_MutS_sf"/>
</dbReference>
<dbReference type="SUPFAM" id="SSF52540">
    <property type="entry name" value="P-loop containing nucleoside triphosphate hydrolases"/>
    <property type="match status" value="1"/>
</dbReference>
<feature type="domain" description="DNA mismatch repair proteins mutS family" evidence="11">
    <location>
        <begin position="690"/>
        <end position="706"/>
    </location>
</feature>
<proteinExistence type="inferred from homology"/>
<gene>
    <name evidence="9 12" type="primary">mutS</name>
    <name evidence="12" type="ORF">Q9312_03420</name>
</gene>
<dbReference type="NCBIfam" id="TIGR01070">
    <property type="entry name" value="mutS1"/>
    <property type="match status" value="1"/>
</dbReference>
<dbReference type="InterPro" id="IPR007696">
    <property type="entry name" value="DNA_mismatch_repair_MutS_core"/>
</dbReference>
<evidence type="ECO:0000256" key="1">
    <source>
        <dbReference type="ARBA" id="ARBA00006271"/>
    </source>
</evidence>
<evidence type="ECO:0000256" key="2">
    <source>
        <dbReference type="ARBA" id="ARBA00021982"/>
    </source>
</evidence>
<accession>A0AA51RUT5</accession>
<dbReference type="SUPFAM" id="SSF48334">
    <property type="entry name" value="DNA repair protein MutS, domain III"/>
    <property type="match status" value="1"/>
</dbReference>
<evidence type="ECO:0000313" key="13">
    <source>
        <dbReference type="Proteomes" id="UP001239782"/>
    </source>
</evidence>
<dbReference type="SMART" id="SM00534">
    <property type="entry name" value="MUTSac"/>
    <property type="match status" value="1"/>
</dbReference>
<dbReference type="Pfam" id="PF05190">
    <property type="entry name" value="MutS_IV"/>
    <property type="match status" value="1"/>
</dbReference>
<protein>
    <recommendedName>
        <fullName evidence="2 9">DNA mismatch repair protein MutS</fullName>
    </recommendedName>
</protein>
<dbReference type="CDD" id="cd03284">
    <property type="entry name" value="ABC_MutS1"/>
    <property type="match status" value="1"/>
</dbReference>
<evidence type="ECO:0000256" key="9">
    <source>
        <dbReference type="HAMAP-Rule" id="MF_00096"/>
    </source>
</evidence>
<dbReference type="SUPFAM" id="SSF53150">
    <property type="entry name" value="DNA repair protein MutS, domain II"/>
    <property type="match status" value="1"/>
</dbReference>
<dbReference type="PROSITE" id="PS00486">
    <property type="entry name" value="DNA_MISMATCH_REPAIR_2"/>
    <property type="match status" value="1"/>
</dbReference>